<dbReference type="Gene3D" id="3.40.630.30">
    <property type="match status" value="1"/>
</dbReference>
<evidence type="ECO:0000313" key="5">
    <source>
        <dbReference type="Proteomes" id="UP000717981"/>
    </source>
</evidence>
<comment type="caution">
    <text evidence="4">The sequence shown here is derived from an EMBL/GenBank/DDBJ whole genome shotgun (WGS) entry which is preliminary data.</text>
</comment>
<dbReference type="Pfam" id="PF00583">
    <property type="entry name" value="Acetyltransf_1"/>
    <property type="match status" value="1"/>
</dbReference>
<dbReference type="OrthoDB" id="7678938at2"/>
<accession>A0A921TEP3</accession>
<dbReference type="InterPro" id="IPR000182">
    <property type="entry name" value="GNAT_dom"/>
</dbReference>
<dbReference type="AlphaFoldDB" id="A0A921TEP3"/>
<dbReference type="CDD" id="cd04301">
    <property type="entry name" value="NAT_SF"/>
    <property type="match status" value="1"/>
</dbReference>
<reference evidence="4" key="1">
    <citation type="submission" date="2017-10" db="EMBL/GenBank/DDBJ databases">
        <title>Whole genome sequencing of members of genus Pseudoxanthomonas.</title>
        <authorList>
            <person name="Kumar S."/>
            <person name="Bansal K."/>
            <person name="Kaur A."/>
            <person name="Patil P."/>
            <person name="Sharma S."/>
            <person name="Patil P.B."/>
        </authorList>
    </citation>
    <scope>NUCLEOTIDE SEQUENCE</scope>
    <source>
        <strain evidence="4">DSM 22914</strain>
    </source>
</reference>
<dbReference type="InterPro" id="IPR016181">
    <property type="entry name" value="Acyl_CoA_acyltransferase"/>
</dbReference>
<dbReference type="PANTHER" id="PTHR43877">
    <property type="entry name" value="AMINOALKYLPHOSPHONATE N-ACETYLTRANSFERASE-RELATED-RELATED"/>
    <property type="match status" value="1"/>
</dbReference>
<feature type="domain" description="N-acetyltransferase" evidence="3">
    <location>
        <begin position="3"/>
        <end position="156"/>
    </location>
</feature>
<dbReference type="RefSeq" id="WP_162123718.1">
    <property type="nucleotide sequence ID" value="NZ_PDWK01000011.1"/>
</dbReference>
<gene>
    <name evidence="4" type="ORF">CR938_03640</name>
</gene>
<proteinExistence type="predicted"/>
<keyword evidence="1" id="KW-0808">Transferase</keyword>
<dbReference type="Proteomes" id="UP000717981">
    <property type="component" value="Unassembled WGS sequence"/>
</dbReference>
<dbReference type="InterPro" id="IPR050832">
    <property type="entry name" value="Bact_Acetyltransf"/>
</dbReference>
<organism evidence="4 5">
    <name type="scientific">Pseudoxanthomonas taiwanensis</name>
    <dbReference type="NCBI Taxonomy" id="176598"/>
    <lineage>
        <taxon>Bacteria</taxon>
        <taxon>Pseudomonadati</taxon>
        <taxon>Pseudomonadota</taxon>
        <taxon>Gammaproteobacteria</taxon>
        <taxon>Lysobacterales</taxon>
        <taxon>Lysobacteraceae</taxon>
        <taxon>Pseudoxanthomonas</taxon>
    </lineage>
</organism>
<protein>
    <submittedName>
        <fullName evidence="4">GNAT family N-acetyltransferase</fullName>
    </submittedName>
</protein>
<evidence type="ECO:0000256" key="2">
    <source>
        <dbReference type="ARBA" id="ARBA00023315"/>
    </source>
</evidence>
<evidence type="ECO:0000259" key="3">
    <source>
        <dbReference type="PROSITE" id="PS51186"/>
    </source>
</evidence>
<dbReference type="SUPFAM" id="SSF55729">
    <property type="entry name" value="Acyl-CoA N-acyltransferases (Nat)"/>
    <property type="match status" value="1"/>
</dbReference>
<sequence length="158" mass="17073">MRIDWLSAHPRHAAALARAHVAAFGALLPDWTVAEALAELRSHDRPATIPSTLVALDGGGGWLGSVSLLAEDHPDIPQYSPWLASLYVRPEARGRGVGRALVARAVAEAGALGTRTLYLYCASDMAVWYRGLGWREHEVLRLGPLLVHVLATDCLEHA</sequence>
<dbReference type="EMBL" id="PDWK01000011">
    <property type="protein sequence ID" value="KAF1690072.1"/>
    <property type="molecule type" value="Genomic_DNA"/>
</dbReference>
<name>A0A921TEP3_9GAMM</name>
<evidence type="ECO:0000256" key="1">
    <source>
        <dbReference type="ARBA" id="ARBA00022679"/>
    </source>
</evidence>
<evidence type="ECO:0000313" key="4">
    <source>
        <dbReference type="EMBL" id="KAF1690072.1"/>
    </source>
</evidence>
<dbReference type="GO" id="GO:0016747">
    <property type="term" value="F:acyltransferase activity, transferring groups other than amino-acyl groups"/>
    <property type="evidence" value="ECO:0007669"/>
    <property type="project" value="InterPro"/>
</dbReference>
<keyword evidence="5" id="KW-1185">Reference proteome</keyword>
<keyword evidence="2" id="KW-0012">Acyltransferase</keyword>
<dbReference type="PROSITE" id="PS51186">
    <property type="entry name" value="GNAT"/>
    <property type="match status" value="1"/>
</dbReference>